<protein>
    <submittedName>
        <fullName evidence="4">Chaperone protein DnaK</fullName>
    </submittedName>
</protein>
<comment type="similarity">
    <text evidence="1">Belongs to the heat shock protein 70 family.</text>
</comment>
<sequence>MKKKNKVKVVDKIAVEDVTTTNSTAMSTSRVGRKTVNNTSSRMENFVGISMNDCTLVCCYAANLEKPVQIIYNKDGGYTTPVVAVSTRDALYVGSPALNVAQYMPTRVLLYPLHILARAGLGKVHDDAALPVWWEFGCPLTVSRDTGTVVYDVERGGVQVDPKTLVSEYLCRAKEQFSTVLETQELVCVLTYPDTFTSTQCEALLQAAEEASLKVCALLPESLAIALAFRIDRTLYSGTYHAVVNIGYMCTTVQCITNDCGYLSFGITDGESCTHDSAFTIHIGIHDFIAEIVAALDLPTHIDPYVRHTIADMILQQYIECGCCSHISIDSLVDDDLEHLHTCLNSHADDIDNALEDVTDILV</sequence>
<name>A0A0A9W5L8_LYGHE</name>
<evidence type="ECO:0000256" key="2">
    <source>
        <dbReference type="ARBA" id="ARBA00022741"/>
    </source>
</evidence>
<dbReference type="InterPro" id="IPR043129">
    <property type="entry name" value="ATPase_NBD"/>
</dbReference>
<dbReference type="GO" id="GO:0005524">
    <property type="term" value="F:ATP binding"/>
    <property type="evidence" value="ECO:0007669"/>
    <property type="project" value="UniProtKB-KW"/>
</dbReference>
<keyword evidence="3" id="KW-0067">ATP-binding</keyword>
<evidence type="ECO:0000313" key="5">
    <source>
        <dbReference type="EMBL" id="JAQ05500.1"/>
    </source>
</evidence>
<evidence type="ECO:0000256" key="3">
    <source>
        <dbReference type="ARBA" id="ARBA00022840"/>
    </source>
</evidence>
<proteinExistence type="inferred from homology"/>
<dbReference type="Pfam" id="PF00012">
    <property type="entry name" value="HSP70"/>
    <property type="match status" value="1"/>
</dbReference>
<dbReference type="EMBL" id="GBHO01040908">
    <property type="protein sequence ID" value="JAG02696.1"/>
    <property type="molecule type" value="Transcribed_RNA"/>
</dbReference>
<dbReference type="SUPFAM" id="SSF53067">
    <property type="entry name" value="Actin-like ATPase domain"/>
    <property type="match status" value="1"/>
</dbReference>
<organism evidence="4">
    <name type="scientific">Lygus hesperus</name>
    <name type="common">Western plant bug</name>
    <dbReference type="NCBI Taxonomy" id="30085"/>
    <lineage>
        <taxon>Eukaryota</taxon>
        <taxon>Metazoa</taxon>
        <taxon>Ecdysozoa</taxon>
        <taxon>Arthropoda</taxon>
        <taxon>Hexapoda</taxon>
        <taxon>Insecta</taxon>
        <taxon>Pterygota</taxon>
        <taxon>Neoptera</taxon>
        <taxon>Paraneoptera</taxon>
        <taxon>Hemiptera</taxon>
        <taxon>Heteroptera</taxon>
        <taxon>Panheteroptera</taxon>
        <taxon>Cimicomorpha</taxon>
        <taxon>Miridae</taxon>
        <taxon>Mirini</taxon>
        <taxon>Lygus</taxon>
    </lineage>
</organism>
<gene>
    <name evidence="4" type="primary">dnaK_1</name>
    <name evidence="4" type="ORF">CM83_3631</name>
    <name evidence="5" type="ORF">g.13119</name>
</gene>
<dbReference type="Gene3D" id="3.30.420.40">
    <property type="match status" value="1"/>
</dbReference>
<reference evidence="4" key="1">
    <citation type="journal article" date="2014" name="PLoS ONE">
        <title>Transcriptome-Based Identification of ABC Transporters in the Western Tarnished Plant Bug Lygus hesperus.</title>
        <authorList>
            <person name="Hull J.J."/>
            <person name="Chaney K."/>
            <person name="Geib S.M."/>
            <person name="Fabrick J.A."/>
            <person name="Brent C.S."/>
            <person name="Walsh D."/>
            <person name="Lavine L.C."/>
        </authorList>
    </citation>
    <scope>NUCLEOTIDE SEQUENCE</scope>
</reference>
<evidence type="ECO:0000313" key="4">
    <source>
        <dbReference type="EMBL" id="JAG02696.1"/>
    </source>
</evidence>
<dbReference type="GO" id="GO:0140662">
    <property type="term" value="F:ATP-dependent protein folding chaperone"/>
    <property type="evidence" value="ECO:0007669"/>
    <property type="project" value="InterPro"/>
</dbReference>
<keyword evidence="2" id="KW-0547">Nucleotide-binding</keyword>
<dbReference type="PANTHER" id="PTHR45639">
    <property type="entry name" value="HSC70CB, ISOFORM G-RELATED"/>
    <property type="match status" value="1"/>
</dbReference>
<dbReference type="InterPro" id="IPR013126">
    <property type="entry name" value="Hsp_70_fam"/>
</dbReference>
<accession>A0A0A9W5L8</accession>
<reference evidence="4" key="2">
    <citation type="submission" date="2014-07" db="EMBL/GenBank/DDBJ databases">
        <authorList>
            <person name="Hull J."/>
        </authorList>
    </citation>
    <scope>NUCLEOTIDE SEQUENCE</scope>
</reference>
<dbReference type="AlphaFoldDB" id="A0A0A9W5L8"/>
<dbReference type="EMBL" id="GDHC01013129">
    <property type="protein sequence ID" value="JAQ05500.1"/>
    <property type="molecule type" value="Transcribed_RNA"/>
</dbReference>
<evidence type="ECO:0000256" key="1">
    <source>
        <dbReference type="ARBA" id="ARBA00007381"/>
    </source>
</evidence>
<reference evidence="5" key="3">
    <citation type="journal article" date="2016" name="Gigascience">
        <title>De novo construction of an expanded transcriptome assembly for the western tarnished plant bug, Lygus hesperus.</title>
        <authorList>
            <person name="Tassone E.E."/>
            <person name="Geib S.M."/>
            <person name="Hall B."/>
            <person name="Fabrick J.A."/>
            <person name="Brent C.S."/>
            <person name="Hull J.J."/>
        </authorList>
    </citation>
    <scope>NUCLEOTIDE SEQUENCE</scope>
</reference>